<evidence type="ECO:0000313" key="5">
    <source>
        <dbReference type="EMBL" id="AIM52009.1"/>
    </source>
</evidence>
<dbReference type="SUPFAM" id="SSF54686">
    <property type="entry name" value="Ribosomal protein L16p/L10e"/>
    <property type="match status" value="1"/>
</dbReference>
<dbReference type="GeneID" id="20832865"/>
<dbReference type="CDD" id="cd01433">
    <property type="entry name" value="Ribosomal_L16_L10e"/>
    <property type="match status" value="1"/>
</dbReference>
<dbReference type="EMBL" id="KJ867410">
    <property type="protein sequence ID" value="AIM52009.1"/>
    <property type="molecule type" value="Genomic_DNA"/>
</dbReference>
<dbReference type="GO" id="GO:1990904">
    <property type="term" value="C:ribonucleoprotein complex"/>
    <property type="evidence" value="ECO:0007669"/>
    <property type="project" value="UniProtKB-KW"/>
</dbReference>
<dbReference type="PRINTS" id="PR00060">
    <property type="entry name" value="RIBOSOMALL16"/>
</dbReference>
<dbReference type="AlphaFoldDB" id="A0A096Y6R3"/>
<dbReference type="InterPro" id="IPR020798">
    <property type="entry name" value="Ribosomal_uL16_CS"/>
</dbReference>
<dbReference type="InterPro" id="IPR036920">
    <property type="entry name" value="Ribosomal_uL16_sf"/>
</dbReference>
<organism evidence="5">
    <name type="scientific">Gloeochaete wittrockiana</name>
    <dbReference type="NCBI Taxonomy" id="38269"/>
    <lineage>
        <taxon>Eukaryota</taxon>
        <taxon>Glaucocystophyceae</taxon>
        <taxon>Gloeochaetales</taxon>
        <taxon>Gloeochaetaceae</taxon>
        <taxon>Gloeochaete</taxon>
    </lineage>
</organism>
<dbReference type="RefSeq" id="YP_009092423.1">
    <property type="nucleotide sequence ID" value="NC_025293.1"/>
</dbReference>
<dbReference type="Pfam" id="PF00252">
    <property type="entry name" value="Ribosomal_L16"/>
    <property type="match status" value="1"/>
</dbReference>
<evidence type="ECO:0000256" key="4">
    <source>
        <dbReference type="RuleBase" id="RU004413"/>
    </source>
</evidence>
<keyword evidence="3 4" id="KW-0687">Ribonucleoprotein</keyword>
<name>A0A096Y6R3_9EUKA</name>
<dbReference type="GO" id="GO:0019843">
    <property type="term" value="F:rRNA binding"/>
    <property type="evidence" value="ECO:0007669"/>
    <property type="project" value="InterPro"/>
</dbReference>
<dbReference type="InterPro" id="IPR047873">
    <property type="entry name" value="Ribosomal_uL16"/>
</dbReference>
<dbReference type="NCBIfam" id="TIGR01164">
    <property type="entry name" value="rplP_bact"/>
    <property type="match status" value="1"/>
</dbReference>
<gene>
    <name evidence="5" type="primary">rpl16</name>
</gene>
<dbReference type="PANTHER" id="PTHR12220:SF13">
    <property type="entry name" value="LARGE RIBOSOMAL SUBUNIT PROTEIN UL16M"/>
    <property type="match status" value="1"/>
</dbReference>
<dbReference type="Gene3D" id="3.90.1170.10">
    <property type="entry name" value="Ribosomal protein L10e/L16"/>
    <property type="match status" value="1"/>
</dbReference>
<geneLocation type="mitochondrion" evidence="5"/>
<keyword evidence="5" id="KW-0496">Mitochondrion</keyword>
<proteinExistence type="inferred from homology"/>
<dbReference type="InterPro" id="IPR016180">
    <property type="entry name" value="Ribosomal_uL16_dom"/>
</dbReference>
<dbReference type="GO" id="GO:0005840">
    <property type="term" value="C:ribosome"/>
    <property type="evidence" value="ECO:0007669"/>
    <property type="project" value="UniProtKB-KW"/>
</dbReference>
<accession>A0A096Y6R3</accession>
<keyword evidence="2 4" id="KW-0689">Ribosomal protein</keyword>
<comment type="similarity">
    <text evidence="1 4">Belongs to the universal ribosomal protein uL16 family.</text>
</comment>
<reference evidence="5" key="1">
    <citation type="journal article" date="2014" name="Genome Biol. Evol.">
        <title>The mitochondrial genomes of the glaucophytes Gloeochaete wittrockiana and Cyanoptyche gloeocystis: multilocus phylogenetics suggests a monophyletic archaeplastida.</title>
        <authorList>
            <person name="Jackson C."/>
            <person name="Reyes-Prieto A."/>
        </authorList>
    </citation>
    <scope>NUCLEOTIDE SEQUENCE</scope>
    <source>
        <strain evidence="5">SAG 46.84</strain>
    </source>
</reference>
<protein>
    <submittedName>
        <fullName evidence="5">Ribosomal protein L16</fullName>
    </submittedName>
</protein>
<sequence length="136" mass="15458">MLLFPKKTKYKKYQKIAFNKTCIEDKLVFGNLAIKSEDYGIITSNSIESARISITRSLKKVGFLWFRIFPDKPITKKPAEVRMGNGKGSIDKWGISINPGKIILEIQSPTKKMGLQILKVAQSKLPLRTKIVFLDK</sequence>
<evidence type="ECO:0000256" key="2">
    <source>
        <dbReference type="ARBA" id="ARBA00022980"/>
    </source>
</evidence>
<evidence type="ECO:0000256" key="1">
    <source>
        <dbReference type="ARBA" id="ARBA00008931"/>
    </source>
</evidence>
<dbReference type="GO" id="GO:0003735">
    <property type="term" value="F:structural constituent of ribosome"/>
    <property type="evidence" value="ECO:0007669"/>
    <property type="project" value="InterPro"/>
</dbReference>
<dbReference type="InterPro" id="IPR000114">
    <property type="entry name" value="Ribosomal_uL16_bact-type"/>
</dbReference>
<dbReference type="PANTHER" id="PTHR12220">
    <property type="entry name" value="50S/60S RIBOSOMAL PROTEIN L16"/>
    <property type="match status" value="1"/>
</dbReference>
<evidence type="ECO:0000256" key="3">
    <source>
        <dbReference type="ARBA" id="ARBA00023274"/>
    </source>
</evidence>
<reference evidence="5" key="2">
    <citation type="submission" date="2014-05" db="EMBL/GenBank/DDBJ databases">
        <authorList>
            <person name="Jackson C.J."/>
            <person name="Reyes-Prieto A."/>
        </authorList>
    </citation>
    <scope>NUCLEOTIDE SEQUENCE</scope>
    <source>
        <strain evidence="5">SAG 46.84</strain>
    </source>
</reference>
<dbReference type="PROSITE" id="PS00701">
    <property type="entry name" value="RIBOSOMAL_L16_2"/>
    <property type="match status" value="1"/>
</dbReference>
<dbReference type="GO" id="GO:0006412">
    <property type="term" value="P:translation"/>
    <property type="evidence" value="ECO:0007669"/>
    <property type="project" value="InterPro"/>
</dbReference>